<dbReference type="AlphaFoldDB" id="A0A379E2J8"/>
<dbReference type="Proteomes" id="UP000255469">
    <property type="component" value="Unassembled WGS sequence"/>
</dbReference>
<dbReference type="EMBL" id="UGTM01000001">
    <property type="protein sequence ID" value="SUB86809.1"/>
    <property type="molecule type" value="Genomic_DNA"/>
</dbReference>
<sequence length="49" mass="5637">MRLREVGLQLGFRTDPLYVKRGHCHPRSEVLGGNLQQEMRNAHTIADVH</sequence>
<name>A0A379E2J8_9BACT</name>
<accession>A0A379E2J8</accession>
<organism evidence="1 2">
    <name type="scientific">Prevotella denticola</name>
    <dbReference type="NCBI Taxonomy" id="28129"/>
    <lineage>
        <taxon>Bacteria</taxon>
        <taxon>Pseudomonadati</taxon>
        <taxon>Bacteroidota</taxon>
        <taxon>Bacteroidia</taxon>
        <taxon>Bacteroidales</taxon>
        <taxon>Prevotellaceae</taxon>
        <taxon>Prevotella</taxon>
    </lineage>
</organism>
<proteinExistence type="predicted"/>
<evidence type="ECO:0000313" key="1">
    <source>
        <dbReference type="EMBL" id="SUB86809.1"/>
    </source>
</evidence>
<protein>
    <submittedName>
        <fullName evidence="1">Uncharacterized protein</fullName>
    </submittedName>
</protein>
<reference evidence="1 2" key="1">
    <citation type="submission" date="2018-06" db="EMBL/GenBank/DDBJ databases">
        <authorList>
            <consortium name="Pathogen Informatics"/>
            <person name="Doyle S."/>
        </authorList>
    </citation>
    <scope>NUCLEOTIDE SEQUENCE [LARGE SCALE GENOMIC DNA]</scope>
    <source>
        <strain evidence="1 2">NCTC13067</strain>
    </source>
</reference>
<gene>
    <name evidence="1" type="ORF">NCTC13067_00458</name>
</gene>
<evidence type="ECO:0000313" key="2">
    <source>
        <dbReference type="Proteomes" id="UP000255469"/>
    </source>
</evidence>